<name>A0ABU1BD58_PSEHA</name>
<dbReference type="Proteomes" id="UP001226574">
    <property type="component" value="Unassembled WGS sequence"/>
</dbReference>
<dbReference type="RefSeq" id="WP_309038776.1">
    <property type="nucleotide sequence ID" value="NZ_JAVIFY010000004.1"/>
</dbReference>
<evidence type="ECO:0000313" key="4">
    <source>
        <dbReference type="Proteomes" id="UP001226574"/>
    </source>
</evidence>
<dbReference type="EMBL" id="JAVIFY010000004">
    <property type="protein sequence ID" value="MDQ9091542.1"/>
    <property type="molecule type" value="Genomic_DNA"/>
</dbReference>
<accession>A0ABU1BD58</accession>
<feature type="region of interest" description="Disordered" evidence="1">
    <location>
        <begin position="1"/>
        <end position="23"/>
    </location>
</feature>
<feature type="transmembrane region" description="Helical" evidence="2">
    <location>
        <begin position="155"/>
        <end position="177"/>
    </location>
</feature>
<sequence length="184" mass="20985">MSIKKKKRNKKYSPKPEVNPKNNNNESSINNWFLTQRIISLLGISLVIVNLFIAIILKQDIYSEFQRLIGESLWLVYIFIIAFFAIIRFKLSIWIKNNKELLNKNPKAAKKIISAFMLSTIIAVGIFVSPIIYISGLANLIKDIITPYFPTIKTWVVDALVFIIQAIIAGVVGGYAYDKFKNKS</sequence>
<evidence type="ECO:0000256" key="2">
    <source>
        <dbReference type="SAM" id="Phobius"/>
    </source>
</evidence>
<feature type="transmembrane region" description="Helical" evidence="2">
    <location>
        <begin position="112"/>
        <end position="135"/>
    </location>
</feature>
<feature type="transmembrane region" description="Helical" evidence="2">
    <location>
        <begin position="72"/>
        <end position="91"/>
    </location>
</feature>
<comment type="caution">
    <text evidence="3">The sequence shown here is derived from an EMBL/GenBank/DDBJ whole genome shotgun (WGS) entry which is preliminary data.</text>
</comment>
<gene>
    <name evidence="3" type="ORF">RC083_08060</name>
</gene>
<keyword evidence="2" id="KW-1133">Transmembrane helix</keyword>
<keyword evidence="2" id="KW-0812">Transmembrane</keyword>
<feature type="compositionally biased region" description="Basic residues" evidence="1">
    <location>
        <begin position="1"/>
        <end position="13"/>
    </location>
</feature>
<protein>
    <submittedName>
        <fullName evidence="3">Uncharacterized protein</fullName>
    </submittedName>
</protein>
<evidence type="ECO:0000256" key="1">
    <source>
        <dbReference type="SAM" id="MobiDB-lite"/>
    </source>
</evidence>
<reference evidence="3 4" key="1">
    <citation type="submission" date="2023-08" db="EMBL/GenBank/DDBJ databases">
        <title>Pseudoalteromonas haloplanktis LL1 genome.</title>
        <authorList>
            <person name="Wu S."/>
        </authorList>
    </citation>
    <scope>NUCLEOTIDE SEQUENCE [LARGE SCALE GENOMIC DNA]</scope>
    <source>
        <strain evidence="3 4">LL1</strain>
    </source>
</reference>
<organism evidence="3 4">
    <name type="scientific">Pseudoalteromonas haloplanktis</name>
    <name type="common">Alteromonas haloplanktis</name>
    <dbReference type="NCBI Taxonomy" id="228"/>
    <lineage>
        <taxon>Bacteria</taxon>
        <taxon>Pseudomonadati</taxon>
        <taxon>Pseudomonadota</taxon>
        <taxon>Gammaproteobacteria</taxon>
        <taxon>Alteromonadales</taxon>
        <taxon>Pseudoalteromonadaceae</taxon>
        <taxon>Pseudoalteromonas</taxon>
    </lineage>
</organism>
<feature type="transmembrane region" description="Helical" evidence="2">
    <location>
        <begin position="38"/>
        <end position="57"/>
    </location>
</feature>
<keyword evidence="4" id="KW-1185">Reference proteome</keyword>
<proteinExistence type="predicted"/>
<keyword evidence="2" id="KW-0472">Membrane</keyword>
<evidence type="ECO:0000313" key="3">
    <source>
        <dbReference type="EMBL" id="MDQ9091542.1"/>
    </source>
</evidence>